<proteinExistence type="predicted"/>
<name>A0A4C1UN80_EUMVA</name>
<sequence>MRTPRVTEGPATLWFEREPRDAACPPARPPPPAALSAGRTAVCSVFRQCGHDEILSITPGTAPVQGTECHNNQESNAFTTWATARACATATPVCARAHVTTTRQDN</sequence>
<organism evidence="1 2">
    <name type="scientific">Eumeta variegata</name>
    <name type="common">Bagworm moth</name>
    <name type="synonym">Eumeta japonica</name>
    <dbReference type="NCBI Taxonomy" id="151549"/>
    <lineage>
        <taxon>Eukaryota</taxon>
        <taxon>Metazoa</taxon>
        <taxon>Ecdysozoa</taxon>
        <taxon>Arthropoda</taxon>
        <taxon>Hexapoda</taxon>
        <taxon>Insecta</taxon>
        <taxon>Pterygota</taxon>
        <taxon>Neoptera</taxon>
        <taxon>Endopterygota</taxon>
        <taxon>Lepidoptera</taxon>
        <taxon>Glossata</taxon>
        <taxon>Ditrysia</taxon>
        <taxon>Tineoidea</taxon>
        <taxon>Psychidae</taxon>
        <taxon>Oiketicinae</taxon>
        <taxon>Eumeta</taxon>
    </lineage>
</organism>
<evidence type="ECO:0000313" key="1">
    <source>
        <dbReference type="EMBL" id="GBP27537.1"/>
    </source>
</evidence>
<protein>
    <submittedName>
        <fullName evidence="1">Uncharacterized protein</fullName>
    </submittedName>
</protein>
<keyword evidence="2" id="KW-1185">Reference proteome</keyword>
<dbReference type="AlphaFoldDB" id="A0A4C1UN80"/>
<comment type="caution">
    <text evidence="1">The sequence shown here is derived from an EMBL/GenBank/DDBJ whole genome shotgun (WGS) entry which is preliminary data.</text>
</comment>
<gene>
    <name evidence="1" type="ORF">EVAR_18730_1</name>
</gene>
<accession>A0A4C1UN80</accession>
<reference evidence="1 2" key="1">
    <citation type="journal article" date="2019" name="Commun. Biol.">
        <title>The bagworm genome reveals a unique fibroin gene that provides high tensile strength.</title>
        <authorList>
            <person name="Kono N."/>
            <person name="Nakamura H."/>
            <person name="Ohtoshi R."/>
            <person name="Tomita M."/>
            <person name="Numata K."/>
            <person name="Arakawa K."/>
        </authorList>
    </citation>
    <scope>NUCLEOTIDE SEQUENCE [LARGE SCALE GENOMIC DNA]</scope>
</reference>
<dbReference type="Proteomes" id="UP000299102">
    <property type="component" value="Unassembled WGS sequence"/>
</dbReference>
<evidence type="ECO:0000313" key="2">
    <source>
        <dbReference type="Proteomes" id="UP000299102"/>
    </source>
</evidence>
<dbReference type="EMBL" id="BGZK01000195">
    <property type="protein sequence ID" value="GBP27537.1"/>
    <property type="molecule type" value="Genomic_DNA"/>
</dbReference>